<keyword evidence="1" id="KW-0812">Transmembrane</keyword>
<gene>
    <name evidence="3" type="ORF">UR63_C0013G0026</name>
</gene>
<accession>A0A0G0EJD7</accession>
<evidence type="ECO:0000259" key="2">
    <source>
        <dbReference type="Pfam" id="PF18915"/>
    </source>
</evidence>
<keyword evidence="1" id="KW-1133">Transmembrane helix</keyword>
<feature type="transmembrane region" description="Helical" evidence="1">
    <location>
        <begin position="21"/>
        <end position="42"/>
    </location>
</feature>
<feature type="domain" description="DUF5667" evidence="2">
    <location>
        <begin position="64"/>
        <end position="174"/>
    </location>
</feature>
<reference evidence="3 4" key="1">
    <citation type="journal article" date="2015" name="Nature">
        <title>rRNA introns, odd ribosomes, and small enigmatic genomes across a large radiation of phyla.</title>
        <authorList>
            <person name="Brown C.T."/>
            <person name="Hug L.A."/>
            <person name="Thomas B.C."/>
            <person name="Sharon I."/>
            <person name="Castelle C.J."/>
            <person name="Singh A."/>
            <person name="Wilkins M.J."/>
            <person name="Williams K.H."/>
            <person name="Banfield J.F."/>
        </authorList>
    </citation>
    <scope>NUCLEOTIDE SEQUENCE [LARGE SCALE GENOMIC DNA]</scope>
</reference>
<organism evidence="3 4">
    <name type="scientific">Candidatus Roizmanbacteria bacterium GW2011_GWC2_35_12</name>
    <dbReference type="NCBI Taxonomy" id="1618485"/>
    <lineage>
        <taxon>Bacteria</taxon>
        <taxon>Candidatus Roizmaniibacteriota</taxon>
    </lineage>
</organism>
<name>A0A0G0EJD7_9BACT</name>
<dbReference type="EMBL" id="LBPX01000013">
    <property type="protein sequence ID" value="KKP67492.1"/>
    <property type="molecule type" value="Genomic_DNA"/>
</dbReference>
<evidence type="ECO:0000313" key="3">
    <source>
        <dbReference type="EMBL" id="KKP67492.1"/>
    </source>
</evidence>
<sequence>MVRGCFFRVFYVYSRCLMKNIARLILIVFTLVVLPLTAYFVMESSGATIDTAANKVAYDLPYPGILPDHPLYFVKIIRDRITEFVSRDTIKKAEVYLLFSDKRVSMSMSLAEKGKNKQAIETFSKAEKYFIKIPPLLKTAKKQGSAAPSSFVETLKLSNSKHRELINELLKTLPAGLNESLNEVLNINNEIKSDLESL</sequence>
<comment type="caution">
    <text evidence="3">The sequence shown here is derived from an EMBL/GenBank/DDBJ whole genome shotgun (WGS) entry which is preliminary data.</text>
</comment>
<protein>
    <recommendedName>
        <fullName evidence="2">DUF5667 domain-containing protein</fullName>
    </recommendedName>
</protein>
<dbReference type="Pfam" id="PF18915">
    <property type="entry name" value="DUF5667"/>
    <property type="match status" value="1"/>
</dbReference>
<keyword evidence="1" id="KW-0472">Membrane</keyword>
<dbReference type="AlphaFoldDB" id="A0A0G0EJD7"/>
<proteinExistence type="predicted"/>
<evidence type="ECO:0000256" key="1">
    <source>
        <dbReference type="SAM" id="Phobius"/>
    </source>
</evidence>
<dbReference type="InterPro" id="IPR043725">
    <property type="entry name" value="DUF5667"/>
</dbReference>
<evidence type="ECO:0000313" key="4">
    <source>
        <dbReference type="Proteomes" id="UP000034127"/>
    </source>
</evidence>
<dbReference type="Proteomes" id="UP000034127">
    <property type="component" value="Unassembled WGS sequence"/>
</dbReference>